<dbReference type="GO" id="GO:0016274">
    <property type="term" value="F:protein-arginine N-methyltransferase activity"/>
    <property type="evidence" value="ECO:0007669"/>
    <property type="project" value="InterPro"/>
</dbReference>
<sequence>MEVDVDCPNFSYAFDLKVKKDTQLTALIGYFDTFFELPEHIEFSTSPYSRPTHWKQTIFYLEEPVPVKEGQTIAGKFVCRRDPKDVRSLFINIEVLNMVLKYTLN</sequence>
<dbReference type="GO" id="GO:0032259">
    <property type="term" value="P:methylation"/>
    <property type="evidence" value="ECO:0007669"/>
    <property type="project" value="UniProtKB-KW"/>
</dbReference>
<keyword evidence="1" id="KW-0489">Methyltransferase</keyword>
<accession>A0A182SYV4</accession>
<dbReference type="GO" id="GO:0042054">
    <property type="term" value="F:histone methyltransferase activity"/>
    <property type="evidence" value="ECO:0007669"/>
    <property type="project" value="TreeGrafter"/>
</dbReference>
<protein>
    <recommendedName>
        <fullName evidence="4">Protein arginine N-methyltransferase domain-containing protein</fullName>
    </recommendedName>
</protein>
<feature type="domain" description="Protein arginine N-methyltransferase" evidence="4">
    <location>
        <begin position="6"/>
        <end position="94"/>
    </location>
</feature>
<dbReference type="Pfam" id="PF22528">
    <property type="entry name" value="PRMT_C"/>
    <property type="match status" value="1"/>
</dbReference>
<dbReference type="InterPro" id="IPR055135">
    <property type="entry name" value="PRMT_dom"/>
</dbReference>
<proteinExistence type="predicted"/>
<organism evidence="5 6">
    <name type="scientific">Anopheles maculatus</name>
    <dbReference type="NCBI Taxonomy" id="74869"/>
    <lineage>
        <taxon>Eukaryota</taxon>
        <taxon>Metazoa</taxon>
        <taxon>Ecdysozoa</taxon>
        <taxon>Arthropoda</taxon>
        <taxon>Hexapoda</taxon>
        <taxon>Insecta</taxon>
        <taxon>Pterygota</taxon>
        <taxon>Neoptera</taxon>
        <taxon>Endopterygota</taxon>
        <taxon>Diptera</taxon>
        <taxon>Nematocera</taxon>
        <taxon>Culicoidea</taxon>
        <taxon>Culicidae</taxon>
        <taxon>Anophelinae</taxon>
        <taxon>Anopheles</taxon>
        <taxon>Anopheles maculatus group</taxon>
    </lineage>
</organism>
<dbReference type="InterPro" id="IPR025799">
    <property type="entry name" value="Arg_MeTrfase"/>
</dbReference>
<keyword evidence="3" id="KW-0949">S-adenosyl-L-methionine</keyword>
<dbReference type="Proteomes" id="UP000075901">
    <property type="component" value="Unassembled WGS sequence"/>
</dbReference>
<dbReference type="PANTHER" id="PTHR11006:SF53">
    <property type="entry name" value="PROTEIN ARGININE N-METHYLTRANSFERASE 3"/>
    <property type="match status" value="1"/>
</dbReference>
<dbReference type="SUPFAM" id="SSF53335">
    <property type="entry name" value="S-adenosyl-L-methionine-dependent methyltransferases"/>
    <property type="match status" value="1"/>
</dbReference>
<dbReference type="AlphaFoldDB" id="A0A182SYV4"/>
<evidence type="ECO:0000259" key="4">
    <source>
        <dbReference type="Pfam" id="PF22528"/>
    </source>
</evidence>
<name>A0A182SYV4_9DIPT</name>
<evidence type="ECO:0000256" key="1">
    <source>
        <dbReference type="ARBA" id="ARBA00022603"/>
    </source>
</evidence>
<dbReference type="InterPro" id="IPR029063">
    <property type="entry name" value="SAM-dependent_MTases_sf"/>
</dbReference>
<reference evidence="5" key="2">
    <citation type="submission" date="2020-05" db="UniProtKB">
        <authorList>
            <consortium name="EnsemblMetazoa"/>
        </authorList>
    </citation>
    <scope>IDENTIFICATION</scope>
    <source>
        <strain evidence="5">maculatus3</strain>
    </source>
</reference>
<dbReference type="GO" id="GO:0005634">
    <property type="term" value="C:nucleus"/>
    <property type="evidence" value="ECO:0007669"/>
    <property type="project" value="TreeGrafter"/>
</dbReference>
<dbReference type="EnsemblMetazoa" id="AMAM016207-RA">
    <property type="protein sequence ID" value="AMAM016207-PA"/>
    <property type="gene ID" value="AMAM016207"/>
</dbReference>
<dbReference type="Gene3D" id="2.70.160.11">
    <property type="entry name" value="Hnrnp arginine n-methyltransferase1"/>
    <property type="match status" value="1"/>
</dbReference>
<evidence type="ECO:0000313" key="6">
    <source>
        <dbReference type="Proteomes" id="UP000075901"/>
    </source>
</evidence>
<evidence type="ECO:0000256" key="3">
    <source>
        <dbReference type="ARBA" id="ARBA00022691"/>
    </source>
</evidence>
<keyword evidence="2" id="KW-0808">Transferase</keyword>
<dbReference type="VEuPathDB" id="VectorBase:AMAM016207"/>
<evidence type="ECO:0000256" key="2">
    <source>
        <dbReference type="ARBA" id="ARBA00022679"/>
    </source>
</evidence>
<evidence type="ECO:0000313" key="5">
    <source>
        <dbReference type="EnsemblMetazoa" id="AMAM016207-PA"/>
    </source>
</evidence>
<keyword evidence="6" id="KW-1185">Reference proteome</keyword>
<dbReference type="PANTHER" id="PTHR11006">
    <property type="entry name" value="PROTEIN ARGININE N-METHYLTRANSFERASE"/>
    <property type="match status" value="1"/>
</dbReference>
<reference evidence="6" key="1">
    <citation type="submission" date="2013-09" db="EMBL/GenBank/DDBJ databases">
        <title>The Genome Sequence of Anopheles maculatus species B.</title>
        <authorList>
            <consortium name="The Broad Institute Genomics Platform"/>
            <person name="Neafsey D.E."/>
            <person name="Besansky N."/>
            <person name="Howell P."/>
            <person name="Walton C."/>
            <person name="Young S.K."/>
            <person name="Zeng Q."/>
            <person name="Gargeya S."/>
            <person name="Fitzgerald M."/>
            <person name="Haas B."/>
            <person name="Abouelleil A."/>
            <person name="Allen A.W."/>
            <person name="Alvarado L."/>
            <person name="Arachchi H.M."/>
            <person name="Berlin A.M."/>
            <person name="Chapman S.B."/>
            <person name="Gainer-Dewar J."/>
            <person name="Goldberg J."/>
            <person name="Griggs A."/>
            <person name="Gujja S."/>
            <person name="Hansen M."/>
            <person name="Howarth C."/>
            <person name="Imamovic A."/>
            <person name="Ireland A."/>
            <person name="Larimer J."/>
            <person name="McCowan C."/>
            <person name="Murphy C."/>
            <person name="Pearson M."/>
            <person name="Poon T.W."/>
            <person name="Priest M."/>
            <person name="Roberts A."/>
            <person name="Saif S."/>
            <person name="Shea T."/>
            <person name="Sisk P."/>
            <person name="Sykes S."/>
            <person name="Wortman J."/>
            <person name="Nusbaum C."/>
            <person name="Birren B."/>
        </authorList>
    </citation>
    <scope>NUCLEOTIDE SEQUENCE [LARGE SCALE GENOMIC DNA]</scope>
    <source>
        <strain evidence="6">maculatus3</strain>
    </source>
</reference>